<evidence type="ECO:0000313" key="2">
    <source>
        <dbReference type="EMBL" id="CAH2301092.1"/>
    </source>
</evidence>
<name>A0AAD1WEA3_PELCU</name>
<feature type="region of interest" description="Disordered" evidence="1">
    <location>
        <begin position="1"/>
        <end position="63"/>
    </location>
</feature>
<feature type="compositionally biased region" description="Gly residues" evidence="1">
    <location>
        <begin position="80"/>
        <end position="92"/>
    </location>
</feature>
<accession>A0AAD1WEA3</accession>
<sequence length="92" mass="9772">MNQALPELTDKLDAVPDGAIPRKSNQKVEEEGSDSDQSEGSKSEDIDNSSYEEADSKVEEPRDMILTRRCLSVSRSGPFPNGGGVGTLGSTG</sequence>
<reference evidence="2" key="1">
    <citation type="submission" date="2022-03" db="EMBL/GenBank/DDBJ databases">
        <authorList>
            <person name="Alioto T."/>
            <person name="Alioto T."/>
            <person name="Gomez Garrido J."/>
        </authorList>
    </citation>
    <scope>NUCLEOTIDE SEQUENCE</scope>
</reference>
<proteinExistence type="predicted"/>
<keyword evidence="3" id="KW-1185">Reference proteome</keyword>
<feature type="region of interest" description="Disordered" evidence="1">
    <location>
        <begin position="73"/>
        <end position="92"/>
    </location>
</feature>
<protein>
    <submittedName>
        <fullName evidence="2">Uncharacterized protein</fullName>
    </submittedName>
</protein>
<organism evidence="2 3">
    <name type="scientific">Pelobates cultripes</name>
    <name type="common">Western spadefoot toad</name>
    <dbReference type="NCBI Taxonomy" id="61616"/>
    <lineage>
        <taxon>Eukaryota</taxon>
        <taxon>Metazoa</taxon>
        <taxon>Chordata</taxon>
        <taxon>Craniata</taxon>
        <taxon>Vertebrata</taxon>
        <taxon>Euteleostomi</taxon>
        <taxon>Amphibia</taxon>
        <taxon>Batrachia</taxon>
        <taxon>Anura</taxon>
        <taxon>Pelobatoidea</taxon>
        <taxon>Pelobatidae</taxon>
        <taxon>Pelobates</taxon>
    </lineage>
</organism>
<gene>
    <name evidence="2" type="ORF">PECUL_23A041785</name>
</gene>
<evidence type="ECO:0000256" key="1">
    <source>
        <dbReference type="SAM" id="MobiDB-lite"/>
    </source>
</evidence>
<feature type="compositionally biased region" description="Basic and acidic residues" evidence="1">
    <location>
        <begin position="54"/>
        <end position="63"/>
    </location>
</feature>
<dbReference type="Proteomes" id="UP001295444">
    <property type="component" value="Chromosome 06"/>
</dbReference>
<dbReference type="AlphaFoldDB" id="A0AAD1WEA3"/>
<evidence type="ECO:0000313" key="3">
    <source>
        <dbReference type="Proteomes" id="UP001295444"/>
    </source>
</evidence>
<dbReference type="EMBL" id="OW240917">
    <property type="protein sequence ID" value="CAH2301092.1"/>
    <property type="molecule type" value="Genomic_DNA"/>
</dbReference>